<feature type="transmembrane region" description="Helical" evidence="12">
    <location>
        <begin position="305"/>
        <end position="324"/>
    </location>
</feature>
<evidence type="ECO:0000256" key="6">
    <source>
        <dbReference type="ARBA" id="ARBA00022989"/>
    </source>
</evidence>
<evidence type="ECO:0000313" key="14">
    <source>
        <dbReference type="RefSeq" id="XP_018024798.1"/>
    </source>
</evidence>
<dbReference type="SUPFAM" id="SSF161070">
    <property type="entry name" value="SNF-like"/>
    <property type="match status" value="1"/>
</dbReference>
<feature type="transmembrane region" description="Helical" evidence="12">
    <location>
        <begin position="522"/>
        <end position="547"/>
    </location>
</feature>
<feature type="transmembrane region" description="Helical" evidence="12">
    <location>
        <begin position="639"/>
        <end position="661"/>
    </location>
</feature>
<dbReference type="GO" id="GO:0006865">
    <property type="term" value="P:amino acid transport"/>
    <property type="evidence" value="ECO:0007669"/>
    <property type="project" value="TreeGrafter"/>
</dbReference>
<feature type="binding site" evidence="8">
    <location>
        <position position="493"/>
    </location>
    <ligand>
        <name>Na(+)</name>
        <dbReference type="ChEBI" id="CHEBI:29101"/>
        <label>1</label>
    </ligand>
</feature>
<evidence type="ECO:0000256" key="12">
    <source>
        <dbReference type="SAM" id="Phobius"/>
    </source>
</evidence>
<feature type="transmembrane region" description="Helical" evidence="12">
    <location>
        <begin position="381"/>
        <end position="406"/>
    </location>
</feature>
<keyword evidence="13" id="KW-1185">Reference proteome</keyword>
<evidence type="ECO:0000256" key="11">
    <source>
        <dbReference type="SAM" id="MobiDB-lite"/>
    </source>
</evidence>
<dbReference type="PROSITE" id="PS50267">
    <property type="entry name" value="NA_NEUROTRAN_SYMP_3"/>
    <property type="match status" value="1"/>
</dbReference>
<evidence type="ECO:0000256" key="7">
    <source>
        <dbReference type="ARBA" id="ARBA00023136"/>
    </source>
</evidence>
<dbReference type="PANTHER" id="PTHR11616:SF38">
    <property type="entry name" value="SODIUM-DEPENDENT DOPAMINE TRANSPORTER"/>
    <property type="match status" value="1"/>
</dbReference>
<dbReference type="PROSITE" id="PS00610">
    <property type="entry name" value="NA_NEUROTRAN_SYMP_1"/>
    <property type="match status" value="1"/>
</dbReference>
<dbReference type="PRINTS" id="PR00176">
    <property type="entry name" value="NANEUSMPORT"/>
</dbReference>
<evidence type="ECO:0000256" key="4">
    <source>
        <dbReference type="ARBA" id="ARBA00022692"/>
    </source>
</evidence>
<dbReference type="OrthoDB" id="6581954at2759"/>
<dbReference type="InterPro" id="IPR000175">
    <property type="entry name" value="Na/ntran_symport"/>
</dbReference>
<feature type="region of interest" description="Disordered" evidence="11">
    <location>
        <begin position="94"/>
        <end position="135"/>
    </location>
</feature>
<feature type="transmembrane region" description="Helical" evidence="12">
    <location>
        <begin position="418"/>
        <end position="441"/>
    </location>
</feature>
<dbReference type="PANTHER" id="PTHR11616">
    <property type="entry name" value="SODIUM/CHLORIDE DEPENDENT TRANSPORTER"/>
    <property type="match status" value="1"/>
</dbReference>
<gene>
    <name evidence="14" type="primary">LOC108680485</name>
</gene>
<keyword evidence="4 10" id="KW-0812">Transmembrane</keyword>
<feature type="transmembrane region" description="Helical" evidence="12">
    <location>
        <begin position="336"/>
        <end position="361"/>
    </location>
</feature>
<comment type="similarity">
    <text evidence="2 10">Belongs to the sodium:neurotransmitter symporter (SNF) (TC 2.A.22) family.</text>
</comment>
<feature type="binding site" evidence="8">
    <location>
        <position position="157"/>
    </location>
    <ligand>
        <name>Na(+)</name>
        <dbReference type="ChEBI" id="CHEBI:29101"/>
        <label>1</label>
    </ligand>
</feature>
<dbReference type="Pfam" id="PF00209">
    <property type="entry name" value="SNF"/>
    <property type="match status" value="1"/>
</dbReference>
<evidence type="ECO:0000256" key="8">
    <source>
        <dbReference type="PIRSR" id="PIRSR600175-1"/>
    </source>
</evidence>
<feature type="binding site" evidence="8">
    <location>
        <position position="424"/>
    </location>
    <ligand>
        <name>Na(+)</name>
        <dbReference type="ChEBI" id="CHEBI:29101"/>
        <label>1</label>
    </ligand>
</feature>
<dbReference type="GO" id="GO:0035725">
    <property type="term" value="P:sodium ion transmembrane transport"/>
    <property type="evidence" value="ECO:0007669"/>
    <property type="project" value="TreeGrafter"/>
</dbReference>
<feature type="binding site" evidence="8">
    <location>
        <position position="489"/>
    </location>
    <ligand>
        <name>Na(+)</name>
        <dbReference type="ChEBI" id="CHEBI:29101"/>
        <label>1</label>
    </ligand>
</feature>
<dbReference type="GO" id="GO:0005886">
    <property type="term" value="C:plasma membrane"/>
    <property type="evidence" value="ECO:0007669"/>
    <property type="project" value="TreeGrafter"/>
</dbReference>
<feature type="binding site" evidence="8">
    <location>
        <position position="150"/>
    </location>
    <ligand>
        <name>Na(+)</name>
        <dbReference type="ChEBI" id="CHEBI:29101"/>
        <label>1</label>
    </ligand>
</feature>
<keyword evidence="8" id="KW-0479">Metal-binding</keyword>
<reference evidence="14" key="1">
    <citation type="submission" date="2025-08" db="UniProtKB">
        <authorList>
            <consortium name="RefSeq"/>
        </authorList>
    </citation>
    <scope>IDENTIFICATION</scope>
    <source>
        <tissue evidence="14">Whole organism</tissue>
    </source>
</reference>
<keyword evidence="9" id="KW-1015">Disulfide bond</keyword>
<feature type="transmembrane region" description="Helical" evidence="12">
    <location>
        <begin position="174"/>
        <end position="195"/>
    </location>
</feature>
<keyword evidence="3 10" id="KW-0813">Transport</keyword>
<keyword evidence="8" id="KW-0915">Sodium</keyword>
<dbReference type="KEGG" id="hazt:108680485"/>
<comment type="subcellular location">
    <subcellularLocation>
        <location evidence="1">Membrane</location>
        <topology evidence="1">Multi-pass membrane protein</topology>
    </subcellularLocation>
</comment>
<dbReference type="PROSITE" id="PS00754">
    <property type="entry name" value="NA_NEUROTRAN_SYMP_2"/>
    <property type="match status" value="1"/>
</dbReference>
<feature type="transmembrane region" description="Helical" evidence="12">
    <location>
        <begin position="216"/>
        <end position="243"/>
    </location>
</feature>
<feature type="binding site" evidence="8">
    <location>
        <position position="492"/>
    </location>
    <ligand>
        <name>Na(+)</name>
        <dbReference type="ChEBI" id="CHEBI:29101"/>
        <label>1</label>
    </ligand>
</feature>
<dbReference type="InterPro" id="IPR037272">
    <property type="entry name" value="SNS_sf"/>
</dbReference>
<dbReference type="GeneID" id="108680485"/>
<evidence type="ECO:0000256" key="5">
    <source>
        <dbReference type="ARBA" id="ARBA00022847"/>
    </source>
</evidence>
<proteinExistence type="inferred from homology"/>
<evidence type="ECO:0000313" key="13">
    <source>
        <dbReference type="Proteomes" id="UP000694843"/>
    </source>
</evidence>
<evidence type="ECO:0000256" key="10">
    <source>
        <dbReference type="RuleBase" id="RU003732"/>
    </source>
</evidence>
<feature type="binding site" evidence="8">
    <location>
        <position position="152"/>
    </location>
    <ligand>
        <name>Na(+)</name>
        <dbReference type="ChEBI" id="CHEBI:29101"/>
        <label>1</label>
    </ligand>
</feature>
<dbReference type="RefSeq" id="XP_018024798.1">
    <property type="nucleotide sequence ID" value="XM_018169309.2"/>
</dbReference>
<feature type="transmembrane region" description="Helical" evidence="12">
    <location>
        <begin position="144"/>
        <end position="162"/>
    </location>
</feature>
<feature type="transmembrane region" description="Helical" evidence="12">
    <location>
        <begin position="553"/>
        <end position="576"/>
    </location>
</feature>
<feature type="disulfide bond" evidence="9">
    <location>
        <begin position="255"/>
        <end position="264"/>
    </location>
</feature>
<feature type="binding site" evidence="8">
    <location>
        <position position="153"/>
    </location>
    <ligand>
        <name>Na(+)</name>
        <dbReference type="ChEBI" id="CHEBI:29101"/>
        <label>1</label>
    </ligand>
</feature>
<name>A0A8B7PF91_HYAAZ</name>
<feature type="transmembrane region" description="Helical" evidence="12">
    <location>
        <begin position="477"/>
        <end position="502"/>
    </location>
</feature>
<protein>
    <recommendedName>
        <fullName evidence="10">Transporter</fullName>
    </recommendedName>
</protein>
<evidence type="ECO:0000256" key="9">
    <source>
        <dbReference type="PIRSR" id="PIRSR600175-2"/>
    </source>
</evidence>
<keyword evidence="7 12" id="KW-0472">Membrane</keyword>
<keyword evidence="5 10" id="KW-0769">Symport</keyword>
<feature type="binding site" evidence="8">
    <location>
        <position position="392"/>
    </location>
    <ligand>
        <name>Na(+)</name>
        <dbReference type="ChEBI" id="CHEBI:29101"/>
        <label>1</label>
    </ligand>
</feature>
<sequence length="697" mass="77048">MTSGGRTAEPLLPDVAHEPLVAAPGNRCAEVRLTHGGRAFTRLVTPGPRDDGYCSSDSTPKGTGRCHSDLTLVGLTPSPLVGDNEEAQALHDSPIEASPHPDILQGDGKASPNQLVPQGSKLPHTAAPRDAEDGRESWGKGMDFLLSIIGFAVDLANVWRFPFLCYRNGGGAFLLPYFLITVFGALPLFFMELVLGQYNRQGPITVWRVCPLFRGVGYCAVLVAYFVSFYYNVIIAWALHFVYASFTYELPWTNCNHTWNTPNCWDGVTSEGPRPNDTNMTSPSEEYFNLVVLQMDKSLGFDDLGPPQAGLIVCGFITYVILYLSLFKGVKSSGKVVWVTATMPYVILTLLLIRGAILPGAADGIIYYLKPSISALLNYQVWYEAAVQVFFSVGAGFGVHLSYASYNTFSNNCYRDCLITSLVNAFTSFYSGLVIFTYLGYMAFKQKMHISTVATDGPGLVFQVYPEAVATLPFSQFWSILFFLMLIMLGLDSGMGGLECVITGLLDELRETFGRKVIRREVFTAIVVASSFLVSIGNFCQGGMYMFHWLDTYAAGVSLLSSALFESIGVAWFYGLDRFTADIRHMLGFQPSLYWIICWKFISPLFILITILMGVWSMATNALEYHGLVLYVYPGWAEAIGWCITASSMLMIPLWMFISVFRQPHSSLKEKFRAAIVPQEKKVWRSASAAATPALSE</sequence>
<organism evidence="13 14">
    <name type="scientific">Hyalella azteca</name>
    <name type="common">Amphipod</name>
    <dbReference type="NCBI Taxonomy" id="294128"/>
    <lineage>
        <taxon>Eukaryota</taxon>
        <taxon>Metazoa</taxon>
        <taxon>Ecdysozoa</taxon>
        <taxon>Arthropoda</taxon>
        <taxon>Crustacea</taxon>
        <taxon>Multicrustacea</taxon>
        <taxon>Malacostraca</taxon>
        <taxon>Eumalacostraca</taxon>
        <taxon>Peracarida</taxon>
        <taxon>Amphipoda</taxon>
        <taxon>Senticaudata</taxon>
        <taxon>Talitrida</taxon>
        <taxon>Talitroidea</taxon>
        <taxon>Hyalellidae</taxon>
        <taxon>Hyalella</taxon>
    </lineage>
</organism>
<dbReference type="GO" id="GO:0046872">
    <property type="term" value="F:metal ion binding"/>
    <property type="evidence" value="ECO:0007669"/>
    <property type="project" value="UniProtKB-KW"/>
</dbReference>
<dbReference type="GO" id="GO:0015293">
    <property type="term" value="F:symporter activity"/>
    <property type="evidence" value="ECO:0007669"/>
    <property type="project" value="UniProtKB-KW"/>
</dbReference>
<feature type="transmembrane region" description="Helical" evidence="12">
    <location>
        <begin position="597"/>
        <end position="619"/>
    </location>
</feature>
<evidence type="ECO:0000256" key="3">
    <source>
        <dbReference type="ARBA" id="ARBA00022448"/>
    </source>
</evidence>
<evidence type="ECO:0000256" key="1">
    <source>
        <dbReference type="ARBA" id="ARBA00004141"/>
    </source>
</evidence>
<feature type="region of interest" description="Disordered" evidence="11">
    <location>
        <begin position="42"/>
        <end position="68"/>
    </location>
</feature>
<keyword evidence="6 12" id="KW-1133">Transmembrane helix</keyword>
<dbReference type="OMA" id="RFKLSHW"/>
<accession>A0A8B7PF91</accession>
<dbReference type="Proteomes" id="UP000694843">
    <property type="component" value="Unplaced"/>
</dbReference>
<evidence type="ECO:0000256" key="2">
    <source>
        <dbReference type="ARBA" id="ARBA00006459"/>
    </source>
</evidence>
<dbReference type="AlphaFoldDB" id="A0A8B7PF91"/>